<comment type="caution">
    <text evidence="1">The sequence shown here is derived from an EMBL/GenBank/DDBJ whole genome shotgun (WGS) entry which is preliminary data.</text>
</comment>
<reference evidence="1" key="1">
    <citation type="submission" date="2021-02" db="EMBL/GenBank/DDBJ databases">
        <authorList>
            <person name="Nowell W R."/>
        </authorList>
    </citation>
    <scope>NUCLEOTIDE SEQUENCE</scope>
</reference>
<organism evidence="1 2">
    <name type="scientific">Rotaria sordida</name>
    <dbReference type="NCBI Taxonomy" id="392033"/>
    <lineage>
        <taxon>Eukaryota</taxon>
        <taxon>Metazoa</taxon>
        <taxon>Spiralia</taxon>
        <taxon>Gnathifera</taxon>
        <taxon>Rotifera</taxon>
        <taxon>Eurotatoria</taxon>
        <taxon>Bdelloidea</taxon>
        <taxon>Philodinida</taxon>
        <taxon>Philodinidae</taxon>
        <taxon>Rotaria</taxon>
    </lineage>
</organism>
<dbReference type="Proteomes" id="UP000663836">
    <property type="component" value="Unassembled WGS sequence"/>
</dbReference>
<protein>
    <submittedName>
        <fullName evidence="1">Uncharacterized protein</fullName>
    </submittedName>
</protein>
<evidence type="ECO:0000313" key="1">
    <source>
        <dbReference type="EMBL" id="CAF4291499.1"/>
    </source>
</evidence>
<gene>
    <name evidence="1" type="ORF">JBS370_LOCUS40084</name>
</gene>
<dbReference type="EMBL" id="CAJOBD010033000">
    <property type="protein sequence ID" value="CAF4291499.1"/>
    <property type="molecule type" value="Genomic_DNA"/>
</dbReference>
<name>A0A820HCY7_9BILA</name>
<evidence type="ECO:0000313" key="2">
    <source>
        <dbReference type="Proteomes" id="UP000663836"/>
    </source>
</evidence>
<accession>A0A820HCY7</accession>
<feature type="non-terminal residue" evidence="1">
    <location>
        <position position="1"/>
    </location>
</feature>
<proteinExistence type="predicted"/>
<dbReference type="AlphaFoldDB" id="A0A820HCY7"/>
<sequence length="43" mass="5020">LSPYISTRTHYHRVGVIKEPIFQVAYDKLVHGNDKEEPSVTFF</sequence>